<protein>
    <submittedName>
        <fullName evidence="3">Uncharacterized protein</fullName>
    </submittedName>
</protein>
<evidence type="ECO:0000256" key="2">
    <source>
        <dbReference type="SAM" id="Phobius"/>
    </source>
</evidence>
<evidence type="ECO:0000313" key="4">
    <source>
        <dbReference type="Proteomes" id="UP001139308"/>
    </source>
</evidence>
<feature type="region of interest" description="Disordered" evidence="1">
    <location>
        <begin position="1"/>
        <end position="23"/>
    </location>
</feature>
<keyword evidence="4" id="KW-1185">Reference proteome</keyword>
<gene>
    <name evidence="3" type="ORF">L5014_05090</name>
</gene>
<organism evidence="3 4">
    <name type="scientific">Paraburkholderia tagetis</name>
    <dbReference type="NCBI Taxonomy" id="2913261"/>
    <lineage>
        <taxon>Bacteria</taxon>
        <taxon>Pseudomonadati</taxon>
        <taxon>Pseudomonadota</taxon>
        <taxon>Betaproteobacteria</taxon>
        <taxon>Burkholderiales</taxon>
        <taxon>Burkholderiaceae</taxon>
        <taxon>Paraburkholderia</taxon>
    </lineage>
</organism>
<dbReference type="InterPro" id="IPR036280">
    <property type="entry name" value="Multihaem_cyt_sf"/>
</dbReference>
<evidence type="ECO:0000256" key="1">
    <source>
        <dbReference type="SAM" id="MobiDB-lite"/>
    </source>
</evidence>
<name>A0A9X1UG82_9BURK</name>
<proteinExistence type="predicted"/>
<feature type="compositionally biased region" description="Basic residues" evidence="1">
    <location>
        <begin position="1"/>
        <end position="10"/>
    </location>
</feature>
<feature type="region of interest" description="Disordered" evidence="1">
    <location>
        <begin position="174"/>
        <end position="194"/>
    </location>
</feature>
<dbReference type="SUPFAM" id="SSF48695">
    <property type="entry name" value="Multiheme cytochromes"/>
    <property type="match status" value="2"/>
</dbReference>
<keyword evidence="2" id="KW-0812">Transmembrane</keyword>
<comment type="caution">
    <text evidence="3">The sequence shown here is derived from an EMBL/GenBank/DDBJ whole genome shotgun (WGS) entry which is preliminary data.</text>
</comment>
<keyword evidence="2" id="KW-1133">Transmembrane helix</keyword>
<dbReference type="AlphaFoldDB" id="A0A9X1UG82"/>
<dbReference type="Proteomes" id="UP001139308">
    <property type="component" value="Unassembled WGS sequence"/>
</dbReference>
<keyword evidence="2" id="KW-0472">Membrane</keyword>
<accession>A0A9X1UG82</accession>
<sequence>MPLHRLRQVPRCHPQGRATAHERRSVKMRRAIRLFALSCIMAMPLAAWAREQTLLEYAGQCAREIGEIPAFDCNDGTDIPITINGKPPAHNESPRLCDKPSLLHPDSEVTGQCIPYSKILNLSRGNTQISAYCRRNTLRADKDPNYDEVVIVMHHSGNGKTCWFQSLPASGAKGFDATRVPPPNEKKPPPGRTSAVEFWTSPAKVAAERPGCVSCHDAGPFIFSPYIGQVWDKVPTDPWGRYSNIGAAFSSHRLTTITTPGNACIGCHRIGSEQSCTAYIGLSAGKFAAPGNDTLANRYPLSHWMPTDNTMSEAQWNEANVKSVEALLACCNDKAHKNPNCSFNPVPASSNAR</sequence>
<reference evidence="3" key="1">
    <citation type="submission" date="2022-01" db="EMBL/GenBank/DDBJ databases">
        <title>Genome sequence and assembly of Parabukholderia sp. RG36.</title>
        <authorList>
            <person name="Chhetri G."/>
        </authorList>
    </citation>
    <scope>NUCLEOTIDE SEQUENCE</scope>
    <source>
        <strain evidence="3">RG36</strain>
    </source>
</reference>
<dbReference type="EMBL" id="JAKLJA010000002">
    <property type="protein sequence ID" value="MCG5072743.1"/>
    <property type="molecule type" value="Genomic_DNA"/>
</dbReference>
<evidence type="ECO:0000313" key="3">
    <source>
        <dbReference type="EMBL" id="MCG5072743.1"/>
    </source>
</evidence>
<feature type="transmembrane region" description="Helical" evidence="2">
    <location>
        <begin position="31"/>
        <end position="49"/>
    </location>
</feature>